<evidence type="ECO:0000313" key="2">
    <source>
        <dbReference type="Proteomes" id="UP000784294"/>
    </source>
</evidence>
<sequence length="315" mass="33842">MIPGNGGVPGTTIVKVRHTPNPRATYQIPPNVVESCPGNLPNMEKHTKTDIDDDDYDDFELKTVHNKSSYPLHSSVNDPVISSVACHVNNQTNTASSNSNVEVYSVKRQHQLVSGQPTKVVSIEPLSKPRYITAVGSSMTTLRQEKSTNDMLLLSAQASVHQSSNSSDMSSSSIVNTKRTVVHKLHSFRKILPKSPDRSSSVHAPNSGPAILPSALASSPSSCLSNPLLTGTATVRVSTGSFIPLQPPIQQQGPLLHGQVNSTIRRISQSNITPSINREAHPQLLKTLLEEGDARSITPAQPQIDEGLHALNISA</sequence>
<name>A0A448WIF3_9PLAT</name>
<comment type="caution">
    <text evidence="1">The sequence shown here is derived from an EMBL/GenBank/DDBJ whole genome shotgun (WGS) entry which is preliminary data.</text>
</comment>
<protein>
    <submittedName>
        <fullName evidence="1">Uncharacterized protein</fullName>
    </submittedName>
</protein>
<accession>A0A448WIF3</accession>
<keyword evidence="2" id="KW-1185">Reference proteome</keyword>
<dbReference type="Proteomes" id="UP000784294">
    <property type="component" value="Unassembled WGS sequence"/>
</dbReference>
<evidence type="ECO:0000313" key="1">
    <source>
        <dbReference type="EMBL" id="VEL12568.1"/>
    </source>
</evidence>
<dbReference type="EMBL" id="CAAALY010015146">
    <property type="protein sequence ID" value="VEL12568.1"/>
    <property type="molecule type" value="Genomic_DNA"/>
</dbReference>
<proteinExistence type="predicted"/>
<organism evidence="1 2">
    <name type="scientific">Protopolystoma xenopodis</name>
    <dbReference type="NCBI Taxonomy" id="117903"/>
    <lineage>
        <taxon>Eukaryota</taxon>
        <taxon>Metazoa</taxon>
        <taxon>Spiralia</taxon>
        <taxon>Lophotrochozoa</taxon>
        <taxon>Platyhelminthes</taxon>
        <taxon>Monogenea</taxon>
        <taxon>Polyopisthocotylea</taxon>
        <taxon>Polystomatidea</taxon>
        <taxon>Polystomatidae</taxon>
        <taxon>Protopolystoma</taxon>
    </lineage>
</organism>
<gene>
    <name evidence="1" type="ORF">PXEA_LOCUS6008</name>
</gene>
<reference evidence="1" key="1">
    <citation type="submission" date="2018-11" db="EMBL/GenBank/DDBJ databases">
        <authorList>
            <consortium name="Pathogen Informatics"/>
        </authorList>
    </citation>
    <scope>NUCLEOTIDE SEQUENCE</scope>
</reference>
<dbReference type="AlphaFoldDB" id="A0A448WIF3"/>